<sequence length="242" mass="26444">MIDRAPGFRRRFRVEPGPGRVRAAVEDDYHCMAVTLRHDGARILAVESAMERAPWSTCPGAPVVLAATFTGTLLAEAVQRGAKQANCTHLHDLALLAAAHAADRAALTYDIRVSDPVDGLCHAEIARDGATLLTLAHRDDVLVAPEAAAGASLFKLRPWIQSLPDGLQEPARLLQWGTILGHGRSLPAEGQNDASRMPPNCYTFQEERKHVAQRIGQVLDFTRGERQPLDHLTADGFLRRED</sequence>
<protein>
    <submittedName>
        <fullName evidence="1">DUF2889 domain-containing protein</fullName>
    </submittedName>
</protein>
<organism evidence="1 2">
    <name type="scientific">Novosphingobium piscinae</name>
    <dbReference type="NCBI Taxonomy" id="1507448"/>
    <lineage>
        <taxon>Bacteria</taxon>
        <taxon>Pseudomonadati</taxon>
        <taxon>Pseudomonadota</taxon>
        <taxon>Alphaproteobacteria</taxon>
        <taxon>Sphingomonadales</taxon>
        <taxon>Sphingomonadaceae</taxon>
        <taxon>Novosphingobium</taxon>
    </lineage>
</organism>
<dbReference type="EMBL" id="JACLAX010000001">
    <property type="protein sequence ID" value="MBC2667715.1"/>
    <property type="molecule type" value="Genomic_DNA"/>
</dbReference>
<dbReference type="Proteomes" id="UP000551327">
    <property type="component" value="Unassembled WGS sequence"/>
</dbReference>
<evidence type="ECO:0000313" key="1">
    <source>
        <dbReference type="EMBL" id="MBC2667715.1"/>
    </source>
</evidence>
<accession>A0A7X1FVF6</accession>
<proteinExistence type="predicted"/>
<keyword evidence="2" id="KW-1185">Reference proteome</keyword>
<evidence type="ECO:0000313" key="2">
    <source>
        <dbReference type="Proteomes" id="UP000551327"/>
    </source>
</evidence>
<name>A0A7X1FVF6_9SPHN</name>
<reference evidence="1 2" key="1">
    <citation type="submission" date="2020-08" db="EMBL/GenBank/DDBJ databases">
        <title>The genome sequence of type strain Novosphingobium piscinae KCTC 42194.</title>
        <authorList>
            <person name="Liu Y."/>
        </authorList>
    </citation>
    <scope>NUCLEOTIDE SEQUENCE [LARGE SCALE GENOMIC DNA]</scope>
    <source>
        <strain evidence="1 2">KCTC 42194</strain>
    </source>
</reference>
<comment type="caution">
    <text evidence="1">The sequence shown here is derived from an EMBL/GenBank/DDBJ whole genome shotgun (WGS) entry which is preliminary data.</text>
</comment>
<dbReference type="AlphaFoldDB" id="A0A7X1FVF6"/>
<gene>
    <name evidence="1" type="ORF">H7F53_00980</name>
</gene>